<keyword evidence="10" id="KW-1185">Reference proteome</keyword>
<dbReference type="Proteomes" id="UP000001064">
    <property type="component" value="Unassembled WGS sequence"/>
</dbReference>
<dbReference type="STRING" id="5786.F0ZCY8"/>
<dbReference type="GO" id="GO:0006888">
    <property type="term" value="P:endoplasmic reticulum to Golgi vesicle-mediated transport"/>
    <property type="evidence" value="ECO:0000318"/>
    <property type="project" value="GO_Central"/>
</dbReference>
<dbReference type="InParanoid" id="F0ZCY8"/>
<dbReference type="GO" id="GO:0030134">
    <property type="term" value="C:COPII-coated ER to Golgi transport vesicle"/>
    <property type="evidence" value="ECO:0000318"/>
    <property type="project" value="GO_Central"/>
</dbReference>
<evidence type="ECO:0000256" key="8">
    <source>
        <dbReference type="SAM" id="SignalP"/>
    </source>
</evidence>
<organism evidence="9 10">
    <name type="scientific">Dictyostelium purpureum</name>
    <name type="common">Slime mold</name>
    <dbReference type="NCBI Taxonomy" id="5786"/>
    <lineage>
        <taxon>Eukaryota</taxon>
        <taxon>Amoebozoa</taxon>
        <taxon>Evosea</taxon>
        <taxon>Eumycetozoa</taxon>
        <taxon>Dictyostelia</taxon>
        <taxon>Dictyosteliales</taxon>
        <taxon>Dictyosteliaceae</taxon>
        <taxon>Dictyostelium</taxon>
    </lineage>
</organism>
<evidence type="ECO:0000256" key="3">
    <source>
        <dbReference type="ARBA" id="ARBA00022692"/>
    </source>
</evidence>
<evidence type="ECO:0000256" key="6">
    <source>
        <dbReference type="ARBA" id="ARBA00023136"/>
    </source>
</evidence>
<dbReference type="GO" id="GO:0015031">
    <property type="term" value="P:protein transport"/>
    <property type="evidence" value="ECO:0007669"/>
    <property type="project" value="UniProtKB-KW"/>
</dbReference>
<dbReference type="GO" id="GO:0000139">
    <property type="term" value="C:Golgi membrane"/>
    <property type="evidence" value="ECO:0000318"/>
    <property type="project" value="GO_Central"/>
</dbReference>
<reference evidence="10" key="1">
    <citation type="journal article" date="2011" name="Genome Biol.">
        <title>Comparative genomics of the social amoebae Dictyostelium discoideum and Dictyostelium purpureum.</title>
        <authorList>
            <consortium name="US DOE Joint Genome Institute (JGI-PGF)"/>
            <person name="Sucgang R."/>
            <person name="Kuo A."/>
            <person name="Tian X."/>
            <person name="Salerno W."/>
            <person name="Parikh A."/>
            <person name="Feasley C.L."/>
            <person name="Dalin E."/>
            <person name="Tu H."/>
            <person name="Huang E."/>
            <person name="Barry K."/>
            <person name="Lindquist E."/>
            <person name="Shapiro H."/>
            <person name="Bruce D."/>
            <person name="Schmutz J."/>
            <person name="Salamov A."/>
            <person name="Fey P."/>
            <person name="Gaudet P."/>
            <person name="Anjard C."/>
            <person name="Babu M.M."/>
            <person name="Basu S."/>
            <person name="Bushmanova Y."/>
            <person name="van der Wel H."/>
            <person name="Katoh-Kurasawa M."/>
            <person name="Dinh C."/>
            <person name="Coutinho P.M."/>
            <person name="Saito T."/>
            <person name="Elias M."/>
            <person name="Schaap P."/>
            <person name="Kay R.R."/>
            <person name="Henrissat B."/>
            <person name="Eichinger L."/>
            <person name="Rivero F."/>
            <person name="Putnam N.H."/>
            <person name="West C.M."/>
            <person name="Loomis W.F."/>
            <person name="Chisholm R.L."/>
            <person name="Shaulsky G."/>
            <person name="Strassmann J.E."/>
            <person name="Queller D.C."/>
            <person name="Kuspa A."/>
            <person name="Grigoriev I.V."/>
        </authorList>
    </citation>
    <scope>NUCLEOTIDE SEQUENCE [LARGE SCALE GENOMIC DNA]</scope>
    <source>
        <strain evidence="10">QSDP1</strain>
    </source>
</reference>
<keyword evidence="8" id="KW-0732">Signal</keyword>
<feature type="signal peptide" evidence="8">
    <location>
        <begin position="1"/>
        <end position="19"/>
    </location>
</feature>
<name>F0ZCY8_DICPU</name>
<keyword evidence="3" id="KW-0812">Transmembrane</keyword>
<dbReference type="AlphaFoldDB" id="F0ZCY8"/>
<evidence type="ECO:0000256" key="4">
    <source>
        <dbReference type="ARBA" id="ARBA00022927"/>
    </source>
</evidence>
<evidence type="ECO:0000256" key="5">
    <source>
        <dbReference type="ARBA" id="ARBA00022989"/>
    </source>
</evidence>
<evidence type="ECO:0000256" key="7">
    <source>
        <dbReference type="ARBA" id="ARBA00024203"/>
    </source>
</evidence>
<keyword evidence="6" id="KW-0472">Membrane</keyword>
<dbReference type="VEuPathDB" id="AmoebaDB:DICPUDRAFT_29119"/>
<evidence type="ECO:0008006" key="11">
    <source>
        <dbReference type="Google" id="ProtNLM"/>
    </source>
</evidence>
<dbReference type="RefSeq" id="XP_003285302.1">
    <property type="nucleotide sequence ID" value="XM_003285254.1"/>
</dbReference>
<protein>
    <recommendedName>
        <fullName evidence="11">Immediate early response 3-interacting protein 1</fullName>
    </recommendedName>
</protein>
<keyword evidence="4" id="KW-0653">Protein transport</keyword>
<dbReference type="GeneID" id="10502594"/>
<evidence type="ECO:0000313" key="10">
    <source>
        <dbReference type="Proteomes" id="UP000001064"/>
    </source>
</evidence>
<evidence type="ECO:0000256" key="1">
    <source>
        <dbReference type="ARBA" id="ARBA00004370"/>
    </source>
</evidence>
<keyword evidence="5" id="KW-1133">Transmembrane helix</keyword>
<dbReference type="OrthoDB" id="15356at2759"/>
<dbReference type="InterPro" id="IPR013880">
    <property type="entry name" value="Yos1"/>
</dbReference>
<dbReference type="PANTHER" id="PTHR15858:SF0">
    <property type="entry name" value="IMMEDIATE EARLY RESPONSE 3-INTERACTING PROTEIN 1"/>
    <property type="match status" value="1"/>
</dbReference>
<feature type="chain" id="PRO_5003263527" description="Immediate early response 3-interacting protein 1" evidence="8">
    <location>
        <begin position="20"/>
        <end position="73"/>
    </location>
</feature>
<accession>F0ZCY8</accession>
<sequence>MFSLIKFFQACLLIVNSFAVLNERFLNKIGWGVNGENMDLQSFKGKVVSLLHNLRFFFRSNIYIFNINKDILI</sequence>
<proteinExistence type="inferred from homology"/>
<dbReference type="eggNOG" id="ENOG502RII8">
    <property type="taxonomic scope" value="Eukaryota"/>
</dbReference>
<dbReference type="GO" id="GO:0005789">
    <property type="term" value="C:endoplasmic reticulum membrane"/>
    <property type="evidence" value="ECO:0000318"/>
    <property type="project" value="GO_Central"/>
</dbReference>
<dbReference type="KEGG" id="dpp:DICPUDRAFT_29119"/>
<keyword evidence="2" id="KW-0813">Transport</keyword>
<comment type="subcellular location">
    <subcellularLocation>
        <location evidence="1">Membrane</location>
    </subcellularLocation>
</comment>
<dbReference type="OMA" id="NKIGWGV"/>
<evidence type="ECO:0000256" key="2">
    <source>
        <dbReference type="ARBA" id="ARBA00022448"/>
    </source>
</evidence>
<dbReference type="EMBL" id="GL870982">
    <property type="protein sequence ID" value="EGC38175.1"/>
    <property type="molecule type" value="Genomic_DNA"/>
</dbReference>
<dbReference type="Pfam" id="PF08571">
    <property type="entry name" value="Yos1"/>
    <property type="match status" value="1"/>
</dbReference>
<gene>
    <name evidence="9" type="ORF">DICPUDRAFT_29119</name>
</gene>
<comment type="similarity">
    <text evidence="7">Belongs to the YOS1 family.</text>
</comment>
<evidence type="ECO:0000313" key="9">
    <source>
        <dbReference type="EMBL" id="EGC38175.1"/>
    </source>
</evidence>
<dbReference type="PANTHER" id="PTHR15858">
    <property type="entry name" value="IMMEDIATE EARLY RESPONSE 3-INTERACTING PROTEIN 1"/>
    <property type="match status" value="1"/>
</dbReference>